<comment type="similarity">
    <text evidence="1">Belongs to the protein kinase superfamily. CK1 Ser/Thr protein kinase family. Casein kinase I subfamily.</text>
</comment>
<feature type="domain" description="Protein kinase" evidence="5">
    <location>
        <begin position="1"/>
        <end position="291"/>
    </location>
</feature>
<gene>
    <name evidence="6" type="ORF">Ahy_B05g076845</name>
</gene>
<organism evidence="6 7">
    <name type="scientific">Arachis hypogaea</name>
    <name type="common">Peanut</name>
    <dbReference type="NCBI Taxonomy" id="3818"/>
    <lineage>
        <taxon>Eukaryota</taxon>
        <taxon>Viridiplantae</taxon>
        <taxon>Streptophyta</taxon>
        <taxon>Embryophyta</taxon>
        <taxon>Tracheophyta</taxon>
        <taxon>Spermatophyta</taxon>
        <taxon>Magnoliopsida</taxon>
        <taxon>eudicotyledons</taxon>
        <taxon>Gunneridae</taxon>
        <taxon>Pentapetalae</taxon>
        <taxon>rosids</taxon>
        <taxon>fabids</taxon>
        <taxon>Fabales</taxon>
        <taxon>Fabaceae</taxon>
        <taxon>Papilionoideae</taxon>
        <taxon>50 kb inversion clade</taxon>
        <taxon>dalbergioids sensu lato</taxon>
        <taxon>Dalbergieae</taxon>
        <taxon>Pterocarpus clade</taxon>
        <taxon>Arachis</taxon>
    </lineage>
</organism>
<accession>A0A444Z445</accession>
<keyword evidence="4" id="KW-0732">Signal</keyword>
<dbReference type="EMBL" id="SDMP01000015">
    <property type="protein sequence ID" value="RYR08940.1"/>
    <property type="molecule type" value="Genomic_DNA"/>
</dbReference>
<dbReference type="PROSITE" id="PS00108">
    <property type="entry name" value="PROTEIN_KINASE_ST"/>
    <property type="match status" value="1"/>
</dbReference>
<proteinExistence type="inferred from homology"/>
<dbReference type="PANTHER" id="PTHR11909">
    <property type="entry name" value="CASEIN KINASE-RELATED"/>
    <property type="match status" value="1"/>
</dbReference>
<evidence type="ECO:0000256" key="2">
    <source>
        <dbReference type="ARBA" id="ARBA00012513"/>
    </source>
</evidence>
<feature type="compositionally biased region" description="Basic and acidic residues" evidence="3">
    <location>
        <begin position="233"/>
        <end position="244"/>
    </location>
</feature>
<evidence type="ECO:0000259" key="5">
    <source>
        <dbReference type="PROSITE" id="PS50011"/>
    </source>
</evidence>
<dbReference type="Proteomes" id="UP000289738">
    <property type="component" value="Chromosome B05"/>
</dbReference>
<comment type="caution">
    <text evidence="6">The sequence shown here is derived from an EMBL/GenBank/DDBJ whole genome shotgun (WGS) entry which is preliminary data.</text>
</comment>
<feature type="chain" id="PRO_5019383058" description="non-specific serine/threonine protein kinase" evidence="4">
    <location>
        <begin position="20"/>
        <end position="291"/>
    </location>
</feature>
<evidence type="ECO:0000313" key="7">
    <source>
        <dbReference type="Proteomes" id="UP000289738"/>
    </source>
</evidence>
<dbReference type="SUPFAM" id="SSF56112">
    <property type="entry name" value="Protein kinase-like (PK-like)"/>
    <property type="match status" value="1"/>
</dbReference>
<dbReference type="EC" id="2.7.11.1" evidence="2"/>
<feature type="compositionally biased region" description="Low complexity" evidence="3">
    <location>
        <begin position="185"/>
        <end position="197"/>
    </location>
</feature>
<keyword evidence="7" id="KW-1185">Reference proteome</keyword>
<feature type="compositionally biased region" description="Acidic residues" evidence="3">
    <location>
        <begin position="213"/>
        <end position="223"/>
    </location>
</feature>
<dbReference type="STRING" id="3818.A0A444Z445"/>
<feature type="compositionally biased region" description="Basic and acidic residues" evidence="3">
    <location>
        <begin position="200"/>
        <end position="212"/>
    </location>
</feature>
<name>A0A444Z445_ARAHY</name>
<evidence type="ECO:0000313" key="6">
    <source>
        <dbReference type="EMBL" id="RYR08940.1"/>
    </source>
</evidence>
<dbReference type="PROSITE" id="PS50011">
    <property type="entry name" value="PROTEIN_KINASE_DOM"/>
    <property type="match status" value="1"/>
</dbReference>
<dbReference type="GO" id="GO:0004674">
    <property type="term" value="F:protein serine/threonine kinase activity"/>
    <property type="evidence" value="ECO:0007669"/>
    <property type="project" value="UniProtKB-EC"/>
</dbReference>
<evidence type="ECO:0000256" key="1">
    <source>
        <dbReference type="ARBA" id="ARBA00005926"/>
    </source>
</evidence>
<feature type="signal peptide" evidence="4">
    <location>
        <begin position="1"/>
        <end position="19"/>
    </location>
</feature>
<dbReference type="InterPro" id="IPR050235">
    <property type="entry name" value="CK1_Ser-Thr_kinase"/>
</dbReference>
<dbReference type="InterPro" id="IPR011009">
    <property type="entry name" value="Kinase-like_dom_sf"/>
</dbReference>
<dbReference type="AlphaFoldDB" id="A0A444Z445"/>
<dbReference type="Gene3D" id="1.10.510.10">
    <property type="entry name" value="Transferase(Phosphotransferase) domain 1"/>
    <property type="match status" value="1"/>
</dbReference>
<dbReference type="InterPro" id="IPR000719">
    <property type="entry name" value="Prot_kinase_dom"/>
</dbReference>
<evidence type="ECO:0000256" key="3">
    <source>
        <dbReference type="SAM" id="MobiDB-lite"/>
    </source>
</evidence>
<evidence type="ECO:0000256" key="4">
    <source>
        <dbReference type="SAM" id="SignalP"/>
    </source>
</evidence>
<dbReference type="InterPro" id="IPR008271">
    <property type="entry name" value="Ser/Thr_kinase_AS"/>
</dbReference>
<feature type="compositionally biased region" description="Basic and acidic residues" evidence="3">
    <location>
        <begin position="174"/>
        <end position="184"/>
    </location>
</feature>
<protein>
    <recommendedName>
        <fullName evidence="2">non-specific serine/threonine protein kinase</fullName>
        <ecNumber evidence="2">2.7.11.1</ecNumber>
    </recommendedName>
</protein>
<reference evidence="6 7" key="1">
    <citation type="submission" date="2019-01" db="EMBL/GenBank/DDBJ databases">
        <title>Sequencing of cultivated peanut Arachis hypogaea provides insights into genome evolution and oil improvement.</title>
        <authorList>
            <person name="Chen X."/>
        </authorList>
    </citation>
    <scope>NUCLEOTIDE SEQUENCE [LARGE SCALE GENOMIC DNA]</scope>
    <source>
        <strain evidence="7">cv. Fuhuasheng</strain>
        <tissue evidence="6">Leaves</tissue>
    </source>
</reference>
<dbReference type="GO" id="GO:0005524">
    <property type="term" value="F:ATP binding"/>
    <property type="evidence" value="ECO:0007669"/>
    <property type="project" value="InterPro"/>
</dbReference>
<feature type="region of interest" description="Disordered" evidence="3">
    <location>
        <begin position="168"/>
        <end position="244"/>
    </location>
</feature>
<sequence>MASNTVVATFHCLVLPSLSLLIGGIPSIRWSGVDREDNVLVMDLLGPSLEDPFVYCGRKFSLKTVLMLADQMMTRIEYVHSKGFLHRDIKPDNFLMGLGRKANQDARKKGVCDSAVVWHLWLWQIHIVFTADNGIGSPMYGPLRIGKAEPINLQFGFYGIIAWPSDGGTSRAGNVDESRADDSGSRYLSSCCSSPTSEGPAKELKEDFSVHDSDEELDDDDQLEVGSNDDLSDDGHKDVHDEKGSVDEESTKYLFLLILIRRTLSYLTWEDFSLAMKLELSQNVEQFYAKG</sequence>